<dbReference type="InterPro" id="IPR036509">
    <property type="entry name" value="Met_Sox_Rdtase_MsrA_sf"/>
</dbReference>
<evidence type="ECO:0000256" key="1">
    <source>
        <dbReference type="ARBA" id="ARBA00005591"/>
    </source>
</evidence>
<evidence type="ECO:0000256" key="2">
    <source>
        <dbReference type="ARBA" id="ARBA00012502"/>
    </source>
</evidence>
<evidence type="ECO:0000256" key="3">
    <source>
        <dbReference type="ARBA" id="ARBA00023002"/>
    </source>
</evidence>
<keyword evidence="3" id="KW-0560">Oxidoreductase</keyword>
<dbReference type="InterPro" id="IPR002569">
    <property type="entry name" value="Met_Sox_Rdtase_MsrA_dom"/>
</dbReference>
<dbReference type="EMBL" id="GBEZ01005944">
    <property type="protein sequence ID" value="JAC79417.1"/>
    <property type="molecule type" value="Transcribed_RNA"/>
</dbReference>
<comment type="similarity">
    <text evidence="1">Belongs to the MsrA Met sulfoxide reductase family.</text>
</comment>
<dbReference type="NCBIfam" id="TIGR00401">
    <property type="entry name" value="msrA"/>
    <property type="match status" value="1"/>
</dbReference>
<dbReference type="HAMAP" id="MF_01401">
    <property type="entry name" value="MsrA"/>
    <property type="match status" value="1"/>
</dbReference>
<evidence type="ECO:0000256" key="4">
    <source>
        <dbReference type="ARBA" id="ARBA00030643"/>
    </source>
</evidence>
<reference evidence="6" key="1">
    <citation type="submission" date="2014-05" db="EMBL/GenBank/DDBJ databases">
        <title>The transcriptome of the halophilic microalga Tetraselmis sp. GSL018 isolated from the Great Salt Lake, Utah.</title>
        <authorList>
            <person name="Jinkerson R.E."/>
            <person name="D'Adamo S."/>
            <person name="Posewitz M.C."/>
        </authorList>
    </citation>
    <scope>NUCLEOTIDE SEQUENCE</scope>
    <source>
        <strain evidence="6">GSL018</strain>
    </source>
</reference>
<organism evidence="6">
    <name type="scientific">Tetraselmis sp. GSL018</name>
    <dbReference type="NCBI Taxonomy" id="582737"/>
    <lineage>
        <taxon>Eukaryota</taxon>
        <taxon>Viridiplantae</taxon>
        <taxon>Chlorophyta</taxon>
        <taxon>core chlorophytes</taxon>
        <taxon>Chlorodendrophyceae</taxon>
        <taxon>Chlorodendrales</taxon>
        <taxon>Chlorodendraceae</taxon>
        <taxon>Tetraselmis</taxon>
    </lineage>
</organism>
<evidence type="ECO:0000259" key="5">
    <source>
        <dbReference type="Pfam" id="PF01625"/>
    </source>
</evidence>
<dbReference type="SUPFAM" id="SSF55068">
    <property type="entry name" value="Peptide methionine sulfoxide reductase"/>
    <property type="match status" value="1"/>
</dbReference>
<evidence type="ECO:0000313" key="6">
    <source>
        <dbReference type="EMBL" id="JAC79417.1"/>
    </source>
</evidence>
<proteinExistence type="inferred from homology"/>
<dbReference type="PANTHER" id="PTHR43774">
    <property type="entry name" value="PEPTIDE METHIONINE SULFOXIDE REDUCTASE"/>
    <property type="match status" value="1"/>
</dbReference>
<dbReference type="Gene3D" id="3.30.1060.10">
    <property type="entry name" value="Peptide methionine sulphoxide reductase MsrA"/>
    <property type="match status" value="1"/>
</dbReference>
<feature type="domain" description="Peptide methionine sulphoxide reductase MsrA" evidence="5">
    <location>
        <begin position="118"/>
        <end position="269"/>
    </location>
</feature>
<protein>
    <recommendedName>
        <fullName evidence="2">peptide-methionine (S)-S-oxide reductase</fullName>
        <ecNumber evidence="2">1.8.4.11</ecNumber>
    </recommendedName>
    <alternativeName>
        <fullName evidence="4">Peptide-methionine (S)-S-oxide reductase</fullName>
    </alternativeName>
</protein>
<dbReference type="Pfam" id="PF01625">
    <property type="entry name" value="PMSR"/>
    <property type="match status" value="1"/>
</dbReference>
<sequence length="339" mass="36860">MQLNYTLTPRAIPQGPLRFTSGPMDRDGRFCSSGKVRSRKARFGKARSHPEDNVFAADGEVAKTRRNILIGSVVISSATWAVSSFGIAAQASASETGLRFSESADPDEPATPGGLAVATFAGGCFWCMEGPFDKLDGVVSTTSGYTGGEEANPSYQLVSAGVTGHAESIQVLYDPKRVSYATLLDVFWHQIDPTTPGRQFCDRGNQYRSAIFPANRGQERLARESLKAYEASGVFGEGKRIVTEISPLGPFWEAEGYHQDYYLKNPELYRYYRTRCGRDDYLRQIWGDDADVEEPASPIPPPQLLLKYAGVGAGAWLGGALLSRVLRSIGNSNSSSSSQ</sequence>
<dbReference type="GO" id="GO:0008113">
    <property type="term" value="F:peptide-methionine (S)-S-oxide reductase activity"/>
    <property type="evidence" value="ECO:0007669"/>
    <property type="project" value="UniProtKB-EC"/>
</dbReference>
<name>A0A061S2L4_9CHLO</name>
<dbReference type="PANTHER" id="PTHR43774:SF1">
    <property type="entry name" value="PEPTIDE METHIONINE SULFOXIDE REDUCTASE MSRA 2"/>
    <property type="match status" value="1"/>
</dbReference>
<accession>A0A061S2L4</accession>
<dbReference type="AlphaFoldDB" id="A0A061S2L4"/>
<gene>
    <name evidence="6" type="primary">MSRA</name>
    <name evidence="6" type="ORF">TSPGSL018_12765</name>
</gene>
<dbReference type="EC" id="1.8.4.11" evidence="2"/>